<keyword evidence="8" id="KW-1185">Reference proteome</keyword>
<evidence type="ECO:0000256" key="4">
    <source>
        <dbReference type="ARBA" id="ARBA00023163"/>
    </source>
</evidence>
<dbReference type="InterPro" id="IPR014327">
    <property type="entry name" value="RNA_pol_sigma70_bacteroid"/>
</dbReference>
<dbReference type="Pfam" id="PF08281">
    <property type="entry name" value="Sigma70_r4_2"/>
    <property type="match status" value="1"/>
</dbReference>
<feature type="domain" description="RNA polymerase sigma-70 region 2" evidence="5">
    <location>
        <begin position="26"/>
        <end position="89"/>
    </location>
</feature>
<keyword evidence="4" id="KW-0804">Transcription</keyword>
<name>A0ABW9JMP5_9SPHI</name>
<dbReference type="InterPro" id="IPR013325">
    <property type="entry name" value="RNA_pol_sigma_r2"/>
</dbReference>
<dbReference type="NCBIfam" id="TIGR02985">
    <property type="entry name" value="Sig70_bacteroi1"/>
    <property type="match status" value="1"/>
</dbReference>
<sequence>MLNTVDHSLDIKLLCSGDETAFSRVYEQFSGQVYRLAFRFLKSKELSEEIVQETFIKLWVNRSKLEVEGNLWLYLYVLAKRLCLNELRKVSHSEELFAKLLIDTKDASNQTEEEIVAADLEKFTTSLLNKLPSQQQIVFKLSRVDGLTHQQIANQLQISSNTVKNHMTAALKTIKSNLKQSDLTYVIALAFLLEK</sequence>
<dbReference type="RefSeq" id="WP_171046965.1">
    <property type="nucleotide sequence ID" value="NZ_SRMP02000051.1"/>
</dbReference>
<evidence type="ECO:0000313" key="7">
    <source>
        <dbReference type="EMBL" id="MFN0293662.1"/>
    </source>
</evidence>
<accession>A0ABW9JMP5</accession>
<keyword evidence="2" id="KW-0805">Transcription regulation</keyword>
<keyword evidence="3" id="KW-0731">Sigma factor</keyword>
<dbReference type="PANTHER" id="PTHR43133">
    <property type="entry name" value="RNA POLYMERASE ECF-TYPE SIGMA FACTO"/>
    <property type="match status" value="1"/>
</dbReference>
<comment type="similarity">
    <text evidence="1">Belongs to the sigma-70 factor family. ECF subfamily.</text>
</comment>
<evidence type="ECO:0000259" key="5">
    <source>
        <dbReference type="Pfam" id="PF04542"/>
    </source>
</evidence>
<evidence type="ECO:0000259" key="6">
    <source>
        <dbReference type="Pfam" id="PF08281"/>
    </source>
</evidence>
<reference evidence="7 8" key="1">
    <citation type="submission" date="2024-12" db="EMBL/GenBank/DDBJ databases">
        <authorList>
            <person name="Hu S."/>
        </authorList>
    </citation>
    <scope>NUCLEOTIDE SEQUENCE [LARGE SCALE GENOMIC DNA]</scope>
    <source>
        <strain evidence="7 8">P-25</strain>
    </source>
</reference>
<dbReference type="Proteomes" id="UP001517367">
    <property type="component" value="Unassembled WGS sequence"/>
</dbReference>
<dbReference type="InterPro" id="IPR013249">
    <property type="entry name" value="RNA_pol_sigma70_r4_t2"/>
</dbReference>
<dbReference type="InterPro" id="IPR036388">
    <property type="entry name" value="WH-like_DNA-bd_sf"/>
</dbReference>
<dbReference type="InterPro" id="IPR013324">
    <property type="entry name" value="RNA_pol_sigma_r3/r4-like"/>
</dbReference>
<evidence type="ECO:0000313" key="8">
    <source>
        <dbReference type="Proteomes" id="UP001517367"/>
    </source>
</evidence>
<dbReference type="InterPro" id="IPR014284">
    <property type="entry name" value="RNA_pol_sigma-70_dom"/>
</dbReference>
<gene>
    <name evidence="7" type="ORF">E5L68_019955</name>
</gene>
<dbReference type="SUPFAM" id="SSF88659">
    <property type="entry name" value="Sigma3 and sigma4 domains of RNA polymerase sigma factors"/>
    <property type="match status" value="1"/>
</dbReference>
<dbReference type="NCBIfam" id="TIGR02937">
    <property type="entry name" value="sigma70-ECF"/>
    <property type="match status" value="1"/>
</dbReference>
<evidence type="ECO:0000256" key="2">
    <source>
        <dbReference type="ARBA" id="ARBA00023015"/>
    </source>
</evidence>
<proteinExistence type="inferred from homology"/>
<feature type="domain" description="RNA polymerase sigma factor 70 region 4 type 2" evidence="6">
    <location>
        <begin position="126"/>
        <end position="173"/>
    </location>
</feature>
<dbReference type="InterPro" id="IPR007627">
    <property type="entry name" value="RNA_pol_sigma70_r2"/>
</dbReference>
<protein>
    <submittedName>
        <fullName evidence="7">RNA polymerase sigma factor</fullName>
    </submittedName>
</protein>
<dbReference type="SUPFAM" id="SSF88946">
    <property type="entry name" value="Sigma2 domain of RNA polymerase sigma factors"/>
    <property type="match status" value="1"/>
</dbReference>
<comment type="caution">
    <text evidence="7">The sequence shown here is derived from an EMBL/GenBank/DDBJ whole genome shotgun (WGS) entry which is preliminary data.</text>
</comment>
<dbReference type="PANTHER" id="PTHR43133:SF46">
    <property type="entry name" value="RNA POLYMERASE SIGMA-70 FACTOR ECF SUBFAMILY"/>
    <property type="match status" value="1"/>
</dbReference>
<evidence type="ECO:0000256" key="1">
    <source>
        <dbReference type="ARBA" id="ARBA00010641"/>
    </source>
</evidence>
<organism evidence="7 8">
    <name type="scientific">Pedobacter helvus</name>
    <dbReference type="NCBI Taxonomy" id="2563444"/>
    <lineage>
        <taxon>Bacteria</taxon>
        <taxon>Pseudomonadati</taxon>
        <taxon>Bacteroidota</taxon>
        <taxon>Sphingobacteriia</taxon>
        <taxon>Sphingobacteriales</taxon>
        <taxon>Sphingobacteriaceae</taxon>
        <taxon>Pedobacter</taxon>
    </lineage>
</organism>
<dbReference type="EMBL" id="SRMP02000051">
    <property type="protein sequence ID" value="MFN0293662.1"/>
    <property type="molecule type" value="Genomic_DNA"/>
</dbReference>
<dbReference type="Gene3D" id="1.10.1740.10">
    <property type="match status" value="1"/>
</dbReference>
<dbReference type="Gene3D" id="1.10.10.10">
    <property type="entry name" value="Winged helix-like DNA-binding domain superfamily/Winged helix DNA-binding domain"/>
    <property type="match status" value="1"/>
</dbReference>
<dbReference type="Pfam" id="PF04542">
    <property type="entry name" value="Sigma70_r2"/>
    <property type="match status" value="1"/>
</dbReference>
<evidence type="ECO:0000256" key="3">
    <source>
        <dbReference type="ARBA" id="ARBA00023082"/>
    </source>
</evidence>
<dbReference type="InterPro" id="IPR039425">
    <property type="entry name" value="RNA_pol_sigma-70-like"/>
</dbReference>